<sequence>MAKSKQQKKKDREKRVAKQKLANAAKRREVANKTDDTTSGIPRGTKVITAGVKQKAQVQSQKPTVAHRRTGG</sequence>
<organism evidence="2 3">
    <name type="scientific">Fuerstiella marisgermanici</name>
    <dbReference type="NCBI Taxonomy" id="1891926"/>
    <lineage>
        <taxon>Bacteria</taxon>
        <taxon>Pseudomonadati</taxon>
        <taxon>Planctomycetota</taxon>
        <taxon>Planctomycetia</taxon>
        <taxon>Planctomycetales</taxon>
        <taxon>Planctomycetaceae</taxon>
        <taxon>Fuerstiella</taxon>
    </lineage>
</organism>
<feature type="compositionally biased region" description="Basic residues" evidence="1">
    <location>
        <begin position="1"/>
        <end position="18"/>
    </location>
</feature>
<keyword evidence="3" id="KW-1185">Reference proteome</keyword>
<dbReference type="Proteomes" id="UP000187735">
    <property type="component" value="Chromosome"/>
</dbReference>
<evidence type="ECO:0000313" key="2">
    <source>
        <dbReference type="EMBL" id="APZ90928.1"/>
    </source>
</evidence>
<evidence type="ECO:0000256" key="1">
    <source>
        <dbReference type="SAM" id="MobiDB-lite"/>
    </source>
</evidence>
<dbReference type="EMBL" id="CP017641">
    <property type="protein sequence ID" value="APZ90928.1"/>
    <property type="molecule type" value="Genomic_DNA"/>
</dbReference>
<feature type="compositionally biased region" description="Basic and acidic residues" evidence="1">
    <location>
        <begin position="26"/>
        <end position="36"/>
    </location>
</feature>
<evidence type="ECO:0000313" key="3">
    <source>
        <dbReference type="Proteomes" id="UP000187735"/>
    </source>
</evidence>
<reference evidence="2 3" key="1">
    <citation type="journal article" date="2016" name="Front. Microbiol.">
        <title>Fuerstia marisgermanicae gen. nov., sp. nov., an Unusual Member of the Phylum Planctomycetes from the German Wadden Sea.</title>
        <authorList>
            <person name="Kohn T."/>
            <person name="Heuer A."/>
            <person name="Jogler M."/>
            <person name="Vollmers J."/>
            <person name="Boedeker C."/>
            <person name="Bunk B."/>
            <person name="Rast P."/>
            <person name="Borchert D."/>
            <person name="Glockner I."/>
            <person name="Freese H.M."/>
            <person name="Klenk H.P."/>
            <person name="Overmann J."/>
            <person name="Kaster A.K."/>
            <person name="Rohde M."/>
            <person name="Wiegand S."/>
            <person name="Jogler C."/>
        </authorList>
    </citation>
    <scope>NUCLEOTIDE SEQUENCE [LARGE SCALE GENOMIC DNA]</scope>
    <source>
        <strain evidence="2 3">NH11</strain>
    </source>
</reference>
<dbReference type="AlphaFoldDB" id="A0A1P8WA46"/>
<protein>
    <submittedName>
        <fullName evidence="2">Uncharacterized protein</fullName>
    </submittedName>
</protein>
<dbReference type="KEGG" id="fmr:Fuma_00512"/>
<dbReference type="STRING" id="1891926.Fuma_00512"/>
<feature type="region of interest" description="Disordered" evidence="1">
    <location>
        <begin position="1"/>
        <end position="72"/>
    </location>
</feature>
<gene>
    <name evidence="2" type="ORF">Fuma_00512</name>
</gene>
<name>A0A1P8WA46_9PLAN</name>
<dbReference type="RefSeq" id="WP_077022754.1">
    <property type="nucleotide sequence ID" value="NZ_CP017641.1"/>
</dbReference>
<proteinExistence type="predicted"/>
<accession>A0A1P8WA46</accession>